<evidence type="ECO:0000256" key="7">
    <source>
        <dbReference type="ARBA" id="ARBA00022989"/>
    </source>
</evidence>
<evidence type="ECO:0000256" key="4">
    <source>
        <dbReference type="ARBA" id="ARBA00021096"/>
    </source>
</evidence>
<feature type="transmembrane region" description="Helical" evidence="10">
    <location>
        <begin position="207"/>
        <end position="225"/>
    </location>
</feature>
<evidence type="ECO:0000259" key="11">
    <source>
        <dbReference type="Pfam" id="PF00361"/>
    </source>
</evidence>
<comment type="function">
    <text evidence="10">Core subunit of the mitochondrial membrane respiratory chain NADH dehydrogenase (Complex I) which catalyzes electron transfer from NADH through the respiratory chain, using ubiquinone as an electron acceptor. Essential for the catalytic activity and assembly of complex I.</text>
</comment>
<sequence>MFMKWSMMLLLLSILFFIFFLTNTFYMNFYVIEYMIASISSVDLKFYFLFDWISNLFISVVLLISSMVIMYSSSYMSSDKNKNCFCIIVLMFVLSMIMLILMPNMLMIILGWDGLGLVSYCLVIFYQSVNSYNSGMMTIISNRVGDVMVIMSLLFLFNFGSFDFLSLNGTEWILGIFIILAGMTKSAQIPFSAWLPAAMAAPTPVSSLVHSSTLVTAGVYLMIRFNYLFSENTNSMFLLKISLITMIMSGMNAFFETDFKKIIAFSTLSQLSMMMIIVSLNMPELAFFHLIMHAIFKSMLFLCAGLIIHFMNGNQDIRMLGNFFKISPVIMSCMLISILSLMGYPFIGGFYSKDLILEFFFMKSNNMLLLLMFIMSIIFTFMYCIRLMYFLMLKSILSINFYMINLELKMVLPIYILTFFLLISGNFLFWISVFNNKIMFISLMSKFTGIILMIISIYITFYILVYCNFFNKNIEFFFKMWFLSSLTSIILLKNNNNLLKMSLMDWKWMELLGPGGINNKMNKMSNLNLWINFISFNKILFMIMLMILFMM</sequence>
<feature type="transmembrane region" description="Helical" evidence="10">
    <location>
        <begin position="147"/>
        <end position="166"/>
    </location>
</feature>
<accession>A0AAT9FFA4</accession>
<evidence type="ECO:0000256" key="8">
    <source>
        <dbReference type="ARBA" id="ARBA00023136"/>
    </source>
</evidence>
<comment type="similarity">
    <text evidence="10">Belongs to the complex I subunit 5 family.</text>
</comment>
<name>A0AAT9FFA4_9ACAR</name>
<keyword evidence="10" id="KW-0830">Ubiquinone</keyword>
<feature type="transmembrane region" description="Helical" evidence="10">
    <location>
        <begin position="286"/>
        <end position="311"/>
    </location>
</feature>
<feature type="domain" description="NADH:quinone oxidoreductase/Mrp antiporter transmembrane" evidence="11">
    <location>
        <begin position="104"/>
        <end position="377"/>
    </location>
</feature>
<evidence type="ECO:0000256" key="2">
    <source>
        <dbReference type="ARBA" id="ARBA00004141"/>
    </source>
</evidence>
<dbReference type="InterPro" id="IPR001750">
    <property type="entry name" value="ND/Mrp_TM"/>
</dbReference>
<reference evidence="13" key="2">
    <citation type="journal article" date="2024" name="Sci. Rep.">
        <title>Unraveling the phylogenetics of genetically closely related species, Haemaphysalis japonica and Haemaphysalis megaspinosa, using entire tick mitogenomes and microbiomes.</title>
        <authorList>
            <person name="Moustafa M.A.M."/>
            <person name="Mohamed W.M.A."/>
            <person name="Chatanga E."/>
            <person name="Naguib D."/>
            <person name="Matsuno K."/>
            <person name="Gofton A.W."/>
            <person name="Barker S.C."/>
            <person name="Nonaka N."/>
            <person name="Nakao R."/>
        </authorList>
    </citation>
    <scope>NUCLEOTIDE SEQUENCE</scope>
    <source>
        <strain evidence="13">HM2506</strain>
    </source>
</reference>
<feature type="domain" description="NADH-Ubiquinone oxidoreductase (complex I) chain 5 N-terminal" evidence="12">
    <location>
        <begin position="38"/>
        <end position="85"/>
    </location>
</feature>
<dbReference type="InterPro" id="IPR001516">
    <property type="entry name" value="Proton_antipo_N"/>
</dbReference>
<keyword evidence="10" id="KW-0520">NAD</keyword>
<feature type="transmembrane region" description="Helical" evidence="10">
    <location>
        <begin position="323"/>
        <end position="347"/>
    </location>
</feature>
<evidence type="ECO:0000256" key="1">
    <source>
        <dbReference type="ARBA" id="ARBA00003257"/>
    </source>
</evidence>
<dbReference type="PANTHER" id="PTHR42829">
    <property type="entry name" value="NADH-UBIQUINONE OXIDOREDUCTASE CHAIN 5"/>
    <property type="match status" value="1"/>
</dbReference>
<comment type="function">
    <text evidence="1">Core subunit of the mitochondrial membrane respiratory chain NADH dehydrogenase (Complex I) that is believed to belong to the minimal assembly required for catalysis. Complex I functions in the transfer of electrons from NADH to the respiratory chain. The immediate electron acceptor for the enzyme is believed to be ubiquinone.</text>
</comment>
<keyword evidence="10 13" id="KW-0496">Mitochondrion</keyword>
<dbReference type="Pfam" id="PF00361">
    <property type="entry name" value="Proton_antipo_M"/>
    <property type="match status" value="1"/>
</dbReference>
<feature type="transmembrane region" description="Helical" evidence="10">
    <location>
        <begin position="367"/>
        <end position="389"/>
    </location>
</feature>
<comment type="catalytic activity">
    <reaction evidence="9 10">
        <text>a ubiquinone + NADH + 5 H(+)(in) = a ubiquinol + NAD(+) + 4 H(+)(out)</text>
        <dbReference type="Rhea" id="RHEA:29091"/>
        <dbReference type="Rhea" id="RHEA-COMP:9565"/>
        <dbReference type="Rhea" id="RHEA-COMP:9566"/>
        <dbReference type="ChEBI" id="CHEBI:15378"/>
        <dbReference type="ChEBI" id="CHEBI:16389"/>
        <dbReference type="ChEBI" id="CHEBI:17976"/>
        <dbReference type="ChEBI" id="CHEBI:57540"/>
        <dbReference type="ChEBI" id="CHEBI:57945"/>
        <dbReference type="EC" id="7.1.1.2"/>
    </reaction>
</comment>
<feature type="transmembrane region" description="Helical" evidence="10">
    <location>
        <begin position="410"/>
        <end position="432"/>
    </location>
</feature>
<dbReference type="AlphaFoldDB" id="A0AAT9FFA4"/>
<dbReference type="EC" id="7.1.1.2" evidence="3 10"/>
<evidence type="ECO:0000313" key="13">
    <source>
        <dbReference type="EMBL" id="BCI57425.1"/>
    </source>
</evidence>
<evidence type="ECO:0000256" key="3">
    <source>
        <dbReference type="ARBA" id="ARBA00012944"/>
    </source>
</evidence>
<dbReference type="PANTHER" id="PTHR42829:SF2">
    <property type="entry name" value="NADH-UBIQUINONE OXIDOREDUCTASE CHAIN 5"/>
    <property type="match status" value="1"/>
</dbReference>
<feature type="transmembrane region" description="Helical" evidence="10">
    <location>
        <begin position="262"/>
        <end position="280"/>
    </location>
</feature>
<keyword evidence="5 10" id="KW-0812">Transmembrane</keyword>
<dbReference type="GO" id="GO:0015990">
    <property type="term" value="P:electron transport coupled proton transport"/>
    <property type="evidence" value="ECO:0007669"/>
    <property type="project" value="TreeGrafter"/>
</dbReference>
<dbReference type="EMBL" id="LC567951">
    <property type="protein sequence ID" value="BCI57425.1"/>
    <property type="molecule type" value="Genomic_DNA"/>
</dbReference>
<reference evidence="13" key="1">
    <citation type="submission" date="2020-07" db="EMBL/GenBank/DDBJ databases">
        <authorList>
            <person name="Nakao R."/>
            <person name="Matsuno K."/>
        </authorList>
    </citation>
    <scope>NUCLEOTIDE SEQUENCE</scope>
    <source>
        <strain evidence="13">HM2506</strain>
    </source>
</reference>
<keyword evidence="8 10" id="KW-0472">Membrane</keyword>
<feature type="transmembrane region" description="Helical" evidence="10">
    <location>
        <begin position="438"/>
        <end position="464"/>
    </location>
</feature>
<proteinExistence type="inferred from homology"/>
<evidence type="ECO:0000259" key="12">
    <source>
        <dbReference type="Pfam" id="PF00662"/>
    </source>
</evidence>
<gene>
    <name evidence="13" type="primary">ND5</name>
</gene>
<feature type="transmembrane region" description="Helical" evidence="10">
    <location>
        <begin position="237"/>
        <end position="255"/>
    </location>
</feature>
<comment type="subcellular location">
    <subcellularLocation>
        <location evidence="2">Membrane</location>
        <topology evidence="2">Multi-pass membrane protein</topology>
    </subcellularLocation>
</comment>
<geneLocation type="mitochondrion" evidence="13"/>
<dbReference type="GO" id="GO:0016020">
    <property type="term" value="C:membrane"/>
    <property type="evidence" value="ECO:0007669"/>
    <property type="project" value="UniProtKB-SubCell"/>
</dbReference>
<dbReference type="InterPro" id="IPR003945">
    <property type="entry name" value="NU5C-like"/>
</dbReference>
<feature type="transmembrane region" description="Helical" evidence="10">
    <location>
        <begin position="107"/>
        <end position="126"/>
    </location>
</feature>
<feature type="transmembrane region" description="Helical" evidence="10">
    <location>
        <begin position="172"/>
        <end position="195"/>
    </location>
</feature>
<keyword evidence="7 10" id="KW-1133">Transmembrane helix</keyword>
<dbReference type="PRINTS" id="PR01434">
    <property type="entry name" value="NADHDHGNASE5"/>
</dbReference>
<feature type="transmembrane region" description="Helical" evidence="10">
    <location>
        <begin position="83"/>
        <end position="101"/>
    </location>
</feature>
<keyword evidence="6" id="KW-0249">Electron transport</keyword>
<organism evidence="13">
    <name type="scientific">Haemaphysalis megaspinosa</name>
    <dbReference type="NCBI Taxonomy" id="1155002"/>
    <lineage>
        <taxon>Eukaryota</taxon>
        <taxon>Metazoa</taxon>
        <taxon>Ecdysozoa</taxon>
        <taxon>Arthropoda</taxon>
        <taxon>Chelicerata</taxon>
        <taxon>Arachnida</taxon>
        <taxon>Acari</taxon>
        <taxon>Parasitiformes</taxon>
        <taxon>Ixodida</taxon>
        <taxon>Ixodoidea</taxon>
        <taxon>Ixodidae</taxon>
        <taxon>Haemaphysalinae</taxon>
        <taxon>Haemaphysalis</taxon>
    </lineage>
</organism>
<feature type="transmembrane region" description="Helical" evidence="10">
    <location>
        <begin position="529"/>
        <end position="550"/>
    </location>
</feature>
<dbReference type="Pfam" id="PF00662">
    <property type="entry name" value="Proton_antipo_N"/>
    <property type="match status" value="1"/>
</dbReference>
<feature type="transmembrane region" description="Helical" evidence="10">
    <location>
        <begin position="48"/>
        <end position="71"/>
    </location>
</feature>
<evidence type="ECO:0000256" key="9">
    <source>
        <dbReference type="ARBA" id="ARBA00049551"/>
    </source>
</evidence>
<keyword evidence="10" id="KW-0813">Transport</keyword>
<dbReference type="GO" id="GO:0003954">
    <property type="term" value="F:NADH dehydrogenase activity"/>
    <property type="evidence" value="ECO:0007669"/>
    <property type="project" value="TreeGrafter"/>
</dbReference>
<evidence type="ECO:0000256" key="6">
    <source>
        <dbReference type="ARBA" id="ARBA00022982"/>
    </source>
</evidence>
<evidence type="ECO:0000256" key="10">
    <source>
        <dbReference type="RuleBase" id="RU003404"/>
    </source>
</evidence>
<dbReference type="GO" id="GO:0008137">
    <property type="term" value="F:NADH dehydrogenase (ubiquinone) activity"/>
    <property type="evidence" value="ECO:0007669"/>
    <property type="project" value="UniProtKB-EC"/>
</dbReference>
<dbReference type="GO" id="GO:0042773">
    <property type="term" value="P:ATP synthesis coupled electron transport"/>
    <property type="evidence" value="ECO:0007669"/>
    <property type="project" value="InterPro"/>
</dbReference>
<evidence type="ECO:0000256" key="5">
    <source>
        <dbReference type="ARBA" id="ARBA00022692"/>
    </source>
</evidence>
<protein>
    <recommendedName>
        <fullName evidence="4 10">NADH-ubiquinone oxidoreductase chain 5</fullName>
        <ecNumber evidence="3 10">7.1.1.2</ecNumber>
    </recommendedName>
</protein>